<evidence type="ECO:0000256" key="9">
    <source>
        <dbReference type="PROSITE-ProRule" id="PRU00309"/>
    </source>
</evidence>
<evidence type="ECO:0000259" key="13">
    <source>
        <dbReference type="PROSITE" id="PS50950"/>
    </source>
</evidence>
<evidence type="ECO:0000313" key="14">
    <source>
        <dbReference type="Proteomes" id="UP001652626"/>
    </source>
</evidence>
<evidence type="ECO:0000256" key="4">
    <source>
        <dbReference type="ARBA" id="ARBA00022771"/>
    </source>
</evidence>
<keyword evidence="4 8" id="KW-0863">Zinc-finger</keyword>
<dbReference type="Gene3D" id="3.30.160.60">
    <property type="entry name" value="Classic Zinc Finger"/>
    <property type="match status" value="5"/>
</dbReference>
<evidence type="ECO:0000256" key="7">
    <source>
        <dbReference type="ARBA" id="ARBA00023242"/>
    </source>
</evidence>
<dbReference type="InterPro" id="IPR036236">
    <property type="entry name" value="Znf_C2H2_sf"/>
</dbReference>
<comment type="subcellular location">
    <subcellularLocation>
        <location evidence="1">Nucleus</location>
    </subcellularLocation>
</comment>
<gene>
    <name evidence="15" type="primary">LOC113391369</name>
</gene>
<dbReference type="PROSITE" id="PS50157">
    <property type="entry name" value="ZINC_FINGER_C2H2_2"/>
    <property type="match status" value="9"/>
</dbReference>
<dbReference type="Proteomes" id="UP001652626">
    <property type="component" value="Chromosome 31"/>
</dbReference>
<feature type="domain" description="C2H2-type" evidence="12">
    <location>
        <begin position="669"/>
        <end position="696"/>
    </location>
</feature>
<name>A0ABM4AXX4_VANTA</name>
<keyword evidence="14" id="KW-1185">Reference proteome</keyword>
<dbReference type="Pfam" id="PF13912">
    <property type="entry name" value="zf-C2H2_6"/>
    <property type="match status" value="1"/>
</dbReference>
<dbReference type="InterPro" id="IPR013087">
    <property type="entry name" value="Znf_C2H2_type"/>
</dbReference>
<dbReference type="Pfam" id="PF00096">
    <property type="entry name" value="zf-C2H2"/>
    <property type="match status" value="3"/>
</dbReference>
<feature type="domain" description="C2H2-type" evidence="12">
    <location>
        <begin position="637"/>
        <end position="665"/>
    </location>
</feature>
<feature type="domain" description="C2H2-type" evidence="12">
    <location>
        <begin position="608"/>
        <end position="631"/>
    </location>
</feature>
<dbReference type="SUPFAM" id="SSF57667">
    <property type="entry name" value="beta-beta-alpha zinc fingers"/>
    <property type="match status" value="4"/>
</dbReference>
<accession>A0ABM4AXX4</accession>
<organism evidence="14 15">
    <name type="scientific">Vanessa tameamea</name>
    <name type="common">Kamehameha butterfly</name>
    <dbReference type="NCBI Taxonomy" id="334116"/>
    <lineage>
        <taxon>Eukaryota</taxon>
        <taxon>Metazoa</taxon>
        <taxon>Ecdysozoa</taxon>
        <taxon>Arthropoda</taxon>
        <taxon>Hexapoda</taxon>
        <taxon>Insecta</taxon>
        <taxon>Pterygota</taxon>
        <taxon>Neoptera</taxon>
        <taxon>Endopterygota</taxon>
        <taxon>Lepidoptera</taxon>
        <taxon>Glossata</taxon>
        <taxon>Ditrysia</taxon>
        <taxon>Papilionoidea</taxon>
        <taxon>Nymphalidae</taxon>
        <taxon>Nymphalinae</taxon>
        <taxon>Vanessa</taxon>
    </lineage>
</organism>
<evidence type="ECO:0000313" key="15">
    <source>
        <dbReference type="RefSeq" id="XP_064076161.1"/>
    </source>
</evidence>
<keyword evidence="3" id="KW-0677">Repeat</keyword>
<keyword evidence="7" id="KW-0539">Nucleus</keyword>
<dbReference type="Pfam" id="PF05485">
    <property type="entry name" value="THAP"/>
    <property type="match status" value="1"/>
</dbReference>
<evidence type="ECO:0000256" key="11">
    <source>
        <dbReference type="SAM" id="MobiDB-lite"/>
    </source>
</evidence>
<proteinExistence type="predicted"/>
<dbReference type="GeneID" id="113391369"/>
<feature type="domain" description="C2H2-type" evidence="12">
    <location>
        <begin position="432"/>
        <end position="454"/>
    </location>
</feature>
<dbReference type="SMART" id="SM00868">
    <property type="entry name" value="zf-AD"/>
    <property type="match status" value="1"/>
</dbReference>
<dbReference type="PANTHER" id="PTHR24406">
    <property type="entry name" value="TRANSCRIPTIONAL REPRESSOR CTCFL-RELATED"/>
    <property type="match status" value="1"/>
</dbReference>
<dbReference type="SMART" id="SM00980">
    <property type="entry name" value="THAP"/>
    <property type="match status" value="1"/>
</dbReference>
<keyword evidence="6 9" id="KW-0238">DNA-binding</keyword>
<feature type="domain" description="C2H2-type" evidence="12">
    <location>
        <begin position="696"/>
        <end position="721"/>
    </location>
</feature>
<feature type="coiled-coil region" evidence="10">
    <location>
        <begin position="245"/>
        <end position="272"/>
    </location>
</feature>
<dbReference type="Pfam" id="PF12874">
    <property type="entry name" value="zf-met"/>
    <property type="match status" value="1"/>
</dbReference>
<feature type="region of interest" description="Disordered" evidence="11">
    <location>
        <begin position="295"/>
        <end position="346"/>
    </location>
</feature>
<dbReference type="SUPFAM" id="SSF57716">
    <property type="entry name" value="Glucocorticoid receptor-like (DNA-binding domain)"/>
    <property type="match status" value="1"/>
</dbReference>
<feature type="domain" description="C2H2-type" evidence="12">
    <location>
        <begin position="486"/>
        <end position="509"/>
    </location>
</feature>
<evidence type="ECO:0000256" key="5">
    <source>
        <dbReference type="ARBA" id="ARBA00022833"/>
    </source>
</evidence>
<dbReference type="PROSITE" id="PS50950">
    <property type="entry name" value="ZF_THAP"/>
    <property type="match status" value="1"/>
</dbReference>
<feature type="compositionally biased region" description="Polar residues" evidence="11">
    <location>
        <begin position="108"/>
        <end position="118"/>
    </location>
</feature>
<evidence type="ECO:0000256" key="2">
    <source>
        <dbReference type="ARBA" id="ARBA00022723"/>
    </source>
</evidence>
<dbReference type="InterPro" id="IPR050888">
    <property type="entry name" value="ZnF_C2H2-type_TF"/>
</dbReference>
<sequence length="721" mass="85067">MNYHRYRWCIVSSCPNTSIRTTEKLFIKVPDDIKMRNVWLKLAKRDPKSLSIKSRLYLCEDHFNLEQDMANYMEYKIMGSVKHIKMKVNTIPSRFSFNTKKKCRSPSARRSTLTNTQGLDVPGTENSKLSEDYIEPTATSSKSDFHNSQVLGYRIKLEEEICNDAPETNEPLFQVNVDMERENEPLIKDEIKMEEDHPQCHICLSVGRKMFPIRKYEEIYKRLLYDEYQDHGDVTFDATLVCWECNALLRNVEQFQNRIRQANEMLQMQQNIVSLSSLTTVVFSDSSPNSIYLEESEENTRYQMNSENDDQIKDHGGTSDKDSVGEDEPLEELTKEEEETPKEKTVDRNKWAKRRVLVNREPKFRMIEDFSEMFKKVSFSIKILQEVLEERRKQECYTNSEFRCSSCIQRFDNREALMEHNIQYHDKSVGMYVCDICRSRFADVQSLSSHLFSHYYMFYCKLCDYKCYSEDDTRSHARAQHGSKAMECLKCNGLFSARREFYKHYRDVHETHICDYCGLRYKLKDSLITHIRKKHSTRECNICKKTFTRYNSLWLHNKVHHGPPTATAYCVECDVEYADPYRYKWHLANSVRHRPREAVSIILSGSRVRCPGCDKEFSKKIYMKNHYDLVHLKLTKFKCDACQKYFGRNADLAKHRRRVHEGVQPPKNKICHICGRGFTTNKILANHTRTHTQRQLACPHCPARFAHKRVLASHMRAMHPS</sequence>
<dbReference type="InterPro" id="IPR006612">
    <property type="entry name" value="THAP_Znf"/>
</dbReference>
<feature type="domain" description="THAP-type" evidence="13">
    <location>
        <begin position="1"/>
        <end position="95"/>
    </location>
</feature>
<evidence type="ECO:0000256" key="6">
    <source>
        <dbReference type="ARBA" id="ARBA00023125"/>
    </source>
</evidence>
<feature type="domain" description="C2H2-type" evidence="12">
    <location>
        <begin position="538"/>
        <end position="565"/>
    </location>
</feature>
<dbReference type="SMART" id="SM00355">
    <property type="entry name" value="ZnF_C2H2"/>
    <property type="match status" value="11"/>
</dbReference>
<feature type="region of interest" description="Disordered" evidence="11">
    <location>
        <begin position="106"/>
        <end position="128"/>
    </location>
</feature>
<dbReference type="RefSeq" id="XP_064076161.1">
    <property type="nucleotide sequence ID" value="XM_064220091.1"/>
</dbReference>
<keyword evidence="5" id="KW-0862">Zinc</keyword>
<evidence type="ECO:0000256" key="10">
    <source>
        <dbReference type="SAM" id="Coils"/>
    </source>
</evidence>
<feature type="domain" description="C2H2-type" evidence="12">
    <location>
        <begin position="512"/>
        <end position="540"/>
    </location>
</feature>
<feature type="domain" description="C2H2-type" evidence="12">
    <location>
        <begin position="402"/>
        <end position="425"/>
    </location>
</feature>
<evidence type="ECO:0000256" key="8">
    <source>
        <dbReference type="PROSITE-ProRule" id="PRU00042"/>
    </source>
</evidence>
<protein>
    <submittedName>
        <fullName evidence="15">Zinc finger protein 436-like isoform X1</fullName>
    </submittedName>
</protein>
<reference evidence="15" key="1">
    <citation type="submission" date="2025-08" db="UniProtKB">
        <authorList>
            <consortium name="RefSeq"/>
        </authorList>
    </citation>
    <scope>IDENTIFICATION</scope>
    <source>
        <tissue evidence="15">Whole body</tissue>
    </source>
</reference>
<evidence type="ECO:0000256" key="3">
    <source>
        <dbReference type="ARBA" id="ARBA00022737"/>
    </source>
</evidence>
<evidence type="ECO:0000256" key="1">
    <source>
        <dbReference type="ARBA" id="ARBA00004123"/>
    </source>
</evidence>
<dbReference type="InterPro" id="IPR012934">
    <property type="entry name" value="Znf_AD"/>
</dbReference>
<evidence type="ECO:0000259" key="12">
    <source>
        <dbReference type="PROSITE" id="PS50157"/>
    </source>
</evidence>
<keyword evidence="2" id="KW-0479">Metal-binding</keyword>
<keyword evidence="10" id="KW-0175">Coiled coil</keyword>
<dbReference type="PROSITE" id="PS00028">
    <property type="entry name" value="ZINC_FINGER_C2H2_1"/>
    <property type="match status" value="7"/>
</dbReference>
<feature type="compositionally biased region" description="Basic and acidic residues" evidence="11">
    <location>
        <begin position="310"/>
        <end position="324"/>
    </location>
</feature>
<feature type="compositionally biased region" description="Acidic residues" evidence="11">
    <location>
        <begin position="325"/>
        <end position="340"/>
    </location>
</feature>